<protein>
    <recommendedName>
        <fullName evidence="1">DUF7683 domain-containing protein</fullName>
    </recommendedName>
</protein>
<name>A0A3S3BEC4_9NOCA</name>
<reference evidence="2 3" key="1">
    <citation type="submission" date="2018-11" db="EMBL/GenBank/DDBJ databases">
        <title>Rhodococcus spongicola sp. nov. and Rhodococcus xishaensis sp. nov. from marine sponges.</title>
        <authorList>
            <person name="Li L."/>
            <person name="Lin H.W."/>
        </authorList>
    </citation>
    <scope>NUCLEOTIDE SEQUENCE [LARGE SCALE GENOMIC DNA]</scope>
    <source>
        <strain evidence="2 3">CCTCC AB2014297</strain>
    </source>
</reference>
<proteinExistence type="predicted"/>
<accession>A0A3S3BEC4</accession>
<keyword evidence="3" id="KW-1185">Reference proteome</keyword>
<comment type="caution">
    <text evidence="2">The sequence shown here is derived from an EMBL/GenBank/DDBJ whole genome shotgun (WGS) entry which is preliminary data.</text>
</comment>
<dbReference type="EMBL" id="RKLP01000005">
    <property type="protein sequence ID" value="RVW09337.1"/>
    <property type="molecule type" value="Genomic_DNA"/>
</dbReference>
<organism evidence="2 3">
    <name type="scientific">Prescottella agglutinans</name>
    <dbReference type="NCBI Taxonomy" id="1644129"/>
    <lineage>
        <taxon>Bacteria</taxon>
        <taxon>Bacillati</taxon>
        <taxon>Actinomycetota</taxon>
        <taxon>Actinomycetes</taxon>
        <taxon>Mycobacteriales</taxon>
        <taxon>Nocardiaceae</taxon>
        <taxon>Prescottella</taxon>
    </lineage>
</organism>
<dbReference type="Proteomes" id="UP000286208">
    <property type="component" value="Unassembled WGS sequence"/>
</dbReference>
<dbReference type="Pfam" id="PF24731">
    <property type="entry name" value="DUF7683"/>
    <property type="match status" value="1"/>
</dbReference>
<dbReference type="AlphaFoldDB" id="A0A3S3BEC4"/>
<evidence type="ECO:0000313" key="3">
    <source>
        <dbReference type="Proteomes" id="UP000286208"/>
    </source>
</evidence>
<feature type="domain" description="DUF7683" evidence="1">
    <location>
        <begin position="3"/>
        <end position="73"/>
    </location>
</feature>
<dbReference type="InterPro" id="IPR056100">
    <property type="entry name" value="DUF7683"/>
</dbReference>
<gene>
    <name evidence="2" type="ORF">EGT67_11085</name>
</gene>
<sequence>MTMNYLEAYDRESGRLSREYRLNDLDLADLKRLLGIGERLELYGYDVPASLVPELGKYTEEPVIVDESCDYQVGFFRE</sequence>
<evidence type="ECO:0000259" key="1">
    <source>
        <dbReference type="Pfam" id="PF24731"/>
    </source>
</evidence>
<evidence type="ECO:0000313" key="2">
    <source>
        <dbReference type="EMBL" id="RVW09337.1"/>
    </source>
</evidence>